<evidence type="ECO:0000259" key="16">
    <source>
        <dbReference type="PROSITE" id="PS51217"/>
    </source>
</evidence>
<evidence type="ECO:0000256" key="2">
    <source>
        <dbReference type="ARBA" id="ARBA00022741"/>
    </source>
</evidence>
<dbReference type="GO" id="GO:0043138">
    <property type="term" value="F:3'-5' DNA helicase activity"/>
    <property type="evidence" value="ECO:0007669"/>
    <property type="project" value="UniProtKB-EC"/>
</dbReference>
<dbReference type="AlphaFoldDB" id="A0A284RLX4"/>
<feature type="binding site" evidence="13">
    <location>
        <begin position="38"/>
        <end position="45"/>
    </location>
    <ligand>
        <name>ATP</name>
        <dbReference type="ChEBI" id="CHEBI:30616"/>
    </ligand>
</feature>
<evidence type="ECO:0000256" key="7">
    <source>
        <dbReference type="ARBA" id="ARBA00023125"/>
    </source>
</evidence>
<proteinExistence type="inferred from homology"/>
<evidence type="ECO:0000256" key="13">
    <source>
        <dbReference type="PROSITE-ProRule" id="PRU00560"/>
    </source>
</evidence>
<dbReference type="InterPro" id="IPR014017">
    <property type="entry name" value="DNA_helicase_UvrD-like_C"/>
</dbReference>
<dbReference type="PANTHER" id="PTHR11070:SF2">
    <property type="entry name" value="ATP-DEPENDENT DNA HELICASE SRS2"/>
    <property type="match status" value="1"/>
</dbReference>
<dbReference type="GO" id="GO:0003677">
    <property type="term" value="F:DNA binding"/>
    <property type="evidence" value="ECO:0007669"/>
    <property type="project" value="UniProtKB-KW"/>
</dbReference>
<evidence type="ECO:0000256" key="9">
    <source>
        <dbReference type="ARBA" id="ARBA00023235"/>
    </source>
</evidence>
<evidence type="ECO:0000313" key="17">
    <source>
        <dbReference type="EMBL" id="SJL09768.1"/>
    </source>
</evidence>
<keyword evidence="7" id="KW-0238">DNA-binding</keyword>
<dbReference type="PROSITE" id="PS51198">
    <property type="entry name" value="UVRD_HELICASE_ATP_BIND"/>
    <property type="match status" value="1"/>
</dbReference>
<dbReference type="Gene3D" id="1.10.486.10">
    <property type="entry name" value="PCRA, domain 4"/>
    <property type="match status" value="1"/>
</dbReference>
<comment type="similarity">
    <text evidence="1">Belongs to the helicase family. UvrD subfamily.</text>
</comment>
<dbReference type="PROSITE" id="PS51217">
    <property type="entry name" value="UVRD_HELICASE_CTER"/>
    <property type="match status" value="1"/>
</dbReference>
<feature type="region of interest" description="Disordered" evidence="14">
    <location>
        <begin position="764"/>
        <end position="892"/>
    </location>
</feature>
<feature type="compositionally biased region" description="Pro residues" evidence="14">
    <location>
        <begin position="964"/>
        <end position="973"/>
    </location>
</feature>
<dbReference type="InterPro" id="IPR014016">
    <property type="entry name" value="UvrD-like_ATP-bd"/>
</dbReference>
<keyword evidence="18" id="KW-1185">Reference proteome</keyword>
<dbReference type="InterPro" id="IPR000212">
    <property type="entry name" value="DNA_helicase_UvrD/REP"/>
</dbReference>
<reference evidence="18" key="1">
    <citation type="journal article" date="2017" name="Nat. Ecol. Evol.">
        <title>Genome expansion and lineage-specific genetic innovations in the forest pathogenic fungi Armillaria.</title>
        <authorList>
            <person name="Sipos G."/>
            <person name="Prasanna A.N."/>
            <person name="Walter M.C."/>
            <person name="O'Connor E."/>
            <person name="Balint B."/>
            <person name="Krizsan K."/>
            <person name="Kiss B."/>
            <person name="Hess J."/>
            <person name="Varga T."/>
            <person name="Slot J."/>
            <person name="Riley R."/>
            <person name="Boka B."/>
            <person name="Rigling D."/>
            <person name="Barry K."/>
            <person name="Lee J."/>
            <person name="Mihaltcheva S."/>
            <person name="LaButti K."/>
            <person name="Lipzen A."/>
            <person name="Waldron R."/>
            <person name="Moloney N.M."/>
            <person name="Sperisen C."/>
            <person name="Kredics L."/>
            <person name="Vagvoelgyi C."/>
            <person name="Patrignani A."/>
            <person name="Fitzpatrick D."/>
            <person name="Nagy I."/>
            <person name="Doyle S."/>
            <person name="Anderson J.B."/>
            <person name="Grigoriev I.V."/>
            <person name="Gueldener U."/>
            <person name="Muensterkoetter M."/>
            <person name="Nagy L.G."/>
        </authorList>
    </citation>
    <scope>NUCLEOTIDE SEQUENCE [LARGE SCALE GENOMIC DNA]</scope>
    <source>
        <strain evidence="18">C18/9</strain>
    </source>
</reference>
<keyword evidence="4 13" id="KW-0378">Hydrolase</keyword>
<comment type="catalytic activity">
    <reaction evidence="10">
        <text>Couples ATP hydrolysis with the unwinding of duplex DNA by translocating in the 3'-5' direction.</text>
        <dbReference type="EC" id="5.6.2.4"/>
    </reaction>
</comment>
<dbReference type="Gene3D" id="1.10.10.160">
    <property type="match status" value="1"/>
</dbReference>
<gene>
    <name evidence="17" type="ORF">ARMOST_13149</name>
</gene>
<evidence type="ECO:0000256" key="12">
    <source>
        <dbReference type="ARBA" id="ARBA00048988"/>
    </source>
</evidence>
<evidence type="ECO:0000256" key="3">
    <source>
        <dbReference type="ARBA" id="ARBA00022763"/>
    </source>
</evidence>
<dbReference type="GO" id="GO:0005634">
    <property type="term" value="C:nucleus"/>
    <property type="evidence" value="ECO:0007669"/>
    <property type="project" value="TreeGrafter"/>
</dbReference>
<dbReference type="SUPFAM" id="SSF52540">
    <property type="entry name" value="P-loop containing nucleoside triphosphate hydrolases"/>
    <property type="match status" value="1"/>
</dbReference>
<dbReference type="OMA" id="DYPDATT"/>
<dbReference type="InterPro" id="IPR027417">
    <property type="entry name" value="P-loop_NTPase"/>
</dbReference>
<comment type="catalytic activity">
    <reaction evidence="12">
        <text>ATP + H2O = ADP + phosphate + H(+)</text>
        <dbReference type="Rhea" id="RHEA:13065"/>
        <dbReference type="ChEBI" id="CHEBI:15377"/>
        <dbReference type="ChEBI" id="CHEBI:15378"/>
        <dbReference type="ChEBI" id="CHEBI:30616"/>
        <dbReference type="ChEBI" id="CHEBI:43474"/>
        <dbReference type="ChEBI" id="CHEBI:456216"/>
        <dbReference type="EC" id="5.6.2.4"/>
    </reaction>
</comment>
<dbReference type="GO" id="GO:0000725">
    <property type="term" value="P:recombinational repair"/>
    <property type="evidence" value="ECO:0007669"/>
    <property type="project" value="TreeGrafter"/>
</dbReference>
<evidence type="ECO:0000256" key="8">
    <source>
        <dbReference type="ARBA" id="ARBA00023204"/>
    </source>
</evidence>
<feature type="compositionally biased region" description="Basic and acidic residues" evidence="14">
    <location>
        <begin position="818"/>
        <end position="829"/>
    </location>
</feature>
<protein>
    <recommendedName>
        <fullName evidence="11">DNA 3'-5' helicase</fullName>
        <ecNumber evidence="11">5.6.2.4</ecNumber>
    </recommendedName>
</protein>
<feature type="region of interest" description="Disordered" evidence="14">
    <location>
        <begin position="942"/>
        <end position="980"/>
    </location>
</feature>
<dbReference type="EC" id="5.6.2.4" evidence="11"/>
<name>A0A284RLX4_ARMOS</name>
<evidence type="ECO:0000256" key="11">
    <source>
        <dbReference type="ARBA" id="ARBA00034808"/>
    </source>
</evidence>
<evidence type="ECO:0000313" key="18">
    <source>
        <dbReference type="Proteomes" id="UP000219338"/>
    </source>
</evidence>
<keyword evidence="3" id="KW-0227">DNA damage</keyword>
<dbReference type="Proteomes" id="UP000219338">
    <property type="component" value="Unassembled WGS sequence"/>
</dbReference>
<keyword evidence="5 13" id="KW-0347">Helicase</keyword>
<evidence type="ECO:0000256" key="14">
    <source>
        <dbReference type="SAM" id="MobiDB-lite"/>
    </source>
</evidence>
<dbReference type="CDD" id="cd17932">
    <property type="entry name" value="DEXQc_UvrD"/>
    <property type="match status" value="1"/>
</dbReference>
<keyword evidence="2 13" id="KW-0547">Nucleotide-binding</keyword>
<evidence type="ECO:0000256" key="10">
    <source>
        <dbReference type="ARBA" id="ARBA00034617"/>
    </source>
</evidence>
<feature type="domain" description="UvrD-like helicase C-terminal" evidence="16">
    <location>
        <begin position="307"/>
        <end position="600"/>
    </location>
</feature>
<evidence type="ECO:0000256" key="1">
    <source>
        <dbReference type="ARBA" id="ARBA00009922"/>
    </source>
</evidence>
<dbReference type="STRING" id="47428.A0A284RLX4"/>
<keyword evidence="6 13" id="KW-0067">ATP-binding</keyword>
<dbReference type="Gene3D" id="3.40.50.300">
    <property type="entry name" value="P-loop containing nucleotide triphosphate hydrolases"/>
    <property type="match status" value="2"/>
</dbReference>
<sequence>MTAPGQGPPQMDNYLQSLNPAQLQAVQHDPNVPLQILAGPGSGKTKVLTSRIAHLIIHHLLPPSSICAVTFTKKAANEMRERLTKLIGKERTSQVRMGTFHALCALYLRKHALRVGIKGNFTVCDTEEGKKIISGLLKERKDYMVSKDIEIQPGNLQSKISKFKARGLSADDVLVMTPPVHPNEHNTVLILDRLIAELYGGYQETLKKNNSLDFDDLLIVGLRLFSGHRKAVSWCKHVLVDEFQDTNLTQYELMRAIGIARCVTIVGDPDQSIYGWRAAEVENLEKMQRHFPATEQIFLEQNYRSTGSILKLSLAIVSQDKKRIPKTLLSSHPDGIRPILRQCNNENHEASFIAMEIKRVMAHMGGALRWGDFAVLLRFNALSRAIESALQKEGIPHRILGGHRFFERLEIKDILAYLQLVDNPSFGPAFSRAVNVPSRGIGEKTLAELFARADEMVVTPLELVERICDARVPDIKPAVKRKLSSFVAAIRSLRDDANKGVLPAALIRKLIKLISYQEHLQKTQPEWETRWENVQELITFASDVQGSMLTDVHLPPGDEDEDTPLRLFLQASMLSSEGDEQNEEDNLNKVSISTCHAAKGLEWPVVIVPAAEEGTFPFHRSEDIDEERRLLYVACTRAKGLLYLLNVAKRKIAGNFMERSLSYFVKHVIEGDQTILTVNDLCTFPEQERATLCQVLGRQEPPEEEIRMRVENFYESARNRQPFGHDFDAEAALITAMHQPFDPAPREIEAKFIPVSQIDIKPDIKPIIKPPSSGVTVGPDVKPRVKPDPDILSAAFPHRRKPLSNSNFDIKPYLAPRSDVKVPRSRSDGTRPLALPVASSSRDVKSGQVQTSQHPPRSYPVPYKTELDPDVLDLSSSSPPRPSKEKQTIKPEPMIIDLTEPAPNRVGHRTTVKREVAKTPVVKVEGTTAGTAVKREPSVIIVDPPTPQASVKHKEPSKVTVEPPRLPMAPPQPGVKRRLGMGRIAGGYANKKFKLPT</sequence>
<dbReference type="Pfam" id="PF00580">
    <property type="entry name" value="UvrD-helicase"/>
    <property type="match status" value="1"/>
</dbReference>
<keyword evidence="8" id="KW-0234">DNA repair</keyword>
<dbReference type="FunFam" id="3.40.50.300:FF:001201">
    <property type="entry name" value="ATP-dependent DNA helicase UvrD2"/>
    <property type="match status" value="1"/>
</dbReference>
<dbReference type="GO" id="GO:0016787">
    <property type="term" value="F:hydrolase activity"/>
    <property type="evidence" value="ECO:0007669"/>
    <property type="project" value="UniProtKB-UniRule"/>
</dbReference>
<dbReference type="EMBL" id="FUEG01000011">
    <property type="protein sequence ID" value="SJL09768.1"/>
    <property type="molecule type" value="Genomic_DNA"/>
</dbReference>
<dbReference type="GO" id="GO:0005524">
    <property type="term" value="F:ATP binding"/>
    <property type="evidence" value="ECO:0007669"/>
    <property type="project" value="UniProtKB-UniRule"/>
</dbReference>
<evidence type="ECO:0000256" key="4">
    <source>
        <dbReference type="ARBA" id="ARBA00022801"/>
    </source>
</evidence>
<feature type="domain" description="UvrD-like helicase ATP-binding" evidence="15">
    <location>
        <begin position="17"/>
        <end position="306"/>
    </location>
</feature>
<evidence type="ECO:0000256" key="6">
    <source>
        <dbReference type="ARBA" id="ARBA00022840"/>
    </source>
</evidence>
<accession>A0A284RLX4</accession>
<evidence type="ECO:0000259" key="15">
    <source>
        <dbReference type="PROSITE" id="PS51198"/>
    </source>
</evidence>
<dbReference type="PANTHER" id="PTHR11070">
    <property type="entry name" value="UVRD / RECB / PCRA DNA HELICASE FAMILY MEMBER"/>
    <property type="match status" value="1"/>
</dbReference>
<dbReference type="Pfam" id="PF13361">
    <property type="entry name" value="UvrD_C"/>
    <property type="match status" value="1"/>
</dbReference>
<evidence type="ECO:0000256" key="5">
    <source>
        <dbReference type="ARBA" id="ARBA00022806"/>
    </source>
</evidence>
<dbReference type="OrthoDB" id="1470711at2759"/>
<dbReference type="InterPro" id="IPR013986">
    <property type="entry name" value="DExx_box_DNA_helicase_dom_sf"/>
</dbReference>
<organism evidence="17 18">
    <name type="scientific">Armillaria ostoyae</name>
    <name type="common">Armillaria root rot fungus</name>
    <dbReference type="NCBI Taxonomy" id="47428"/>
    <lineage>
        <taxon>Eukaryota</taxon>
        <taxon>Fungi</taxon>
        <taxon>Dikarya</taxon>
        <taxon>Basidiomycota</taxon>
        <taxon>Agaricomycotina</taxon>
        <taxon>Agaricomycetes</taxon>
        <taxon>Agaricomycetidae</taxon>
        <taxon>Agaricales</taxon>
        <taxon>Marasmiineae</taxon>
        <taxon>Physalacriaceae</taxon>
        <taxon>Armillaria</taxon>
    </lineage>
</organism>
<keyword evidence="9" id="KW-0413">Isomerase</keyword>